<protein>
    <submittedName>
        <fullName evidence="2">GNAT family N-acetyltransferase</fullName>
    </submittedName>
</protein>
<reference evidence="2" key="2">
    <citation type="submission" date="2021-04" db="EMBL/GenBank/DDBJ databases">
        <authorList>
            <person name="Gilroy R."/>
        </authorList>
    </citation>
    <scope>NUCLEOTIDE SEQUENCE</scope>
    <source>
        <strain evidence="2">1068</strain>
    </source>
</reference>
<dbReference type="CDD" id="cd04301">
    <property type="entry name" value="NAT_SF"/>
    <property type="match status" value="1"/>
</dbReference>
<evidence type="ECO:0000313" key="2">
    <source>
        <dbReference type="EMBL" id="HIZ64680.1"/>
    </source>
</evidence>
<dbReference type="Gene3D" id="3.40.630.30">
    <property type="match status" value="1"/>
</dbReference>
<dbReference type="Proteomes" id="UP000824056">
    <property type="component" value="Unassembled WGS sequence"/>
</dbReference>
<evidence type="ECO:0000259" key="1">
    <source>
        <dbReference type="PROSITE" id="PS51186"/>
    </source>
</evidence>
<dbReference type="InterPro" id="IPR016181">
    <property type="entry name" value="Acyl_CoA_acyltransferase"/>
</dbReference>
<evidence type="ECO:0000313" key="3">
    <source>
        <dbReference type="Proteomes" id="UP000824056"/>
    </source>
</evidence>
<sequence length="146" mass="17536">MLEYREINLSMLPQLSRLFAETFNAAPWKENWSQETAVKRLHQIITTEDFFGLGVYENGELCGMIMGCKEQYDERMIFQAREFCIRNTMQGRGLGTEIYRHLEEELKKQGIHRIFLYTIQDKMTEKFYEKQGFKRSHDLMLMEKEM</sequence>
<name>A0A9D2FPV4_9FIRM</name>
<dbReference type="InterPro" id="IPR000182">
    <property type="entry name" value="GNAT_dom"/>
</dbReference>
<dbReference type="PROSITE" id="PS51186">
    <property type="entry name" value="GNAT"/>
    <property type="match status" value="1"/>
</dbReference>
<comment type="caution">
    <text evidence="2">The sequence shown here is derived from an EMBL/GenBank/DDBJ whole genome shotgun (WGS) entry which is preliminary data.</text>
</comment>
<dbReference type="SUPFAM" id="SSF55729">
    <property type="entry name" value="Acyl-CoA N-acyltransferases (Nat)"/>
    <property type="match status" value="1"/>
</dbReference>
<dbReference type="Pfam" id="PF00583">
    <property type="entry name" value="Acetyltransf_1"/>
    <property type="match status" value="1"/>
</dbReference>
<reference evidence="2" key="1">
    <citation type="journal article" date="2021" name="PeerJ">
        <title>Extensive microbial diversity within the chicken gut microbiome revealed by metagenomics and culture.</title>
        <authorList>
            <person name="Gilroy R."/>
            <person name="Ravi A."/>
            <person name="Getino M."/>
            <person name="Pursley I."/>
            <person name="Horton D.L."/>
            <person name="Alikhan N.F."/>
            <person name="Baker D."/>
            <person name="Gharbi K."/>
            <person name="Hall N."/>
            <person name="Watson M."/>
            <person name="Adriaenssens E.M."/>
            <person name="Foster-Nyarko E."/>
            <person name="Jarju S."/>
            <person name="Secka A."/>
            <person name="Antonio M."/>
            <person name="Oren A."/>
            <person name="Chaudhuri R.R."/>
            <person name="La Ragione R."/>
            <person name="Hildebrand F."/>
            <person name="Pallen M.J."/>
        </authorList>
    </citation>
    <scope>NUCLEOTIDE SEQUENCE</scope>
    <source>
        <strain evidence="2">1068</strain>
    </source>
</reference>
<dbReference type="AlphaFoldDB" id="A0A9D2FPV4"/>
<accession>A0A9D2FPV4</accession>
<organism evidence="2 3">
    <name type="scientific">Candidatus Blautia pullicola</name>
    <dbReference type="NCBI Taxonomy" id="2838498"/>
    <lineage>
        <taxon>Bacteria</taxon>
        <taxon>Bacillati</taxon>
        <taxon>Bacillota</taxon>
        <taxon>Clostridia</taxon>
        <taxon>Lachnospirales</taxon>
        <taxon>Lachnospiraceae</taxon>
        <taxon>Blautia</taxon>
    </lineage>
</organism>
<feature type="domain" description="N-acetyltransferase" evidence="1">
    <location>
        <begin position="2"/>
        <end position="146"/>
    </location>
</feature>
<dbReference type="GO" id="GO:0016747">
    <property type="term" value="F:acyltransferase activity, transferring groups other than amino-acyl groups"/>
    <property type="evidence" value="ECO:0007669"/>
    <property type="project" value="InterPro"/>
</dbReference>
<dbReference type="EMBL" id="DXBG01000042">
    <property type="protein sequence ID" value="HIZ64680.1"/>
    <property type="molecule type" value="Genomic_DNA"/>
</dbReference>
<proteinExistence type="predicted"/>
<gene>
    <name evidence="2" type="ORF">H9809_02060</name>
</gene>